<dbReference type="EMBL" id="JANUGQ010000011">
    <property type="protein sequence ID" value="MCS0636960.1"/>
    <property type="molecule type" value="Genomic_DNA"/>
</dbReference>
<proteinExistence type="predicted"/>
<protein>
    <submittedName>
        <fullName evidence="3">Phosphatase PAP2 family protein</fullName>
    </submittedName>
</protein>
<dbReference type="Pfam" id="PF01569">
    <property type="entry name" value="PAP2"/>
    <property type="match status" value="1"/>
</dbReference>
<dbReference type="RefSeq" id="WP_258788219.1">
    <property type="nucleotide sequence ID" value="NZ_JANUGQ010000011.1"/>
</dbReference>
<feature type="domain" description="Phosphatidic acid phosphatase type 2/haloperoxidase" evidence="2">
    <location>
        <begin position="104"/>
        <end position="220"/>
    </location>
</feature>
<dbReference type="SMART" id="SM00014">
    <property type="entry name" value="acidPPc"/>
    <property type="match status" value="1"/>
</dbReference>
<dbReference type="InterPro" id="IPR000326">
    <property type="entry name" value="PAP2/HPO"/>
</dbReference>
<name>A0ABT2CI23_9ACTN</name>
<dbReference type="Gene3D" id="1.20.144.10">
    <property type="entry name" value="Phosphatidic acid phosphatase type 2/haloperoxidase"/>
    <property type="match status" value="1"/>
</dbReference>
<sequence>MPSPVHPPATHSPAARATAVRSALPVLLPALFSGVLLALVAVEWGPLISFDRSVAEDLHTSAVRHPAATRTTRVLSDWVWDPWTLRALVAGAVVWLWWQGERLLAVWAAGVMAAGAVVQQVLKALVGRERPHWPDPVDTAHFAAYPSGHAMTAVVGCGLLLWLLARHGRGPGSRAWRVAAVLSALSAAGVGLTRLYLGVHWPSDVLGGWLLGALVLAAGISWYERRAGGRPGPGVRET</sequence>
<feature type="transmembrane region" description="Helical" evidence="1">
    <location>
        <begin position="23"/>
        <end position="42"/>
    </location>
</feature>
<dbReference type="Proteomes" id="UP001431313">
    <property type="component" value="Unassembled WGS sequence"/>
</dbReference>
<organism evidence="3 4">
    <name type="scientific">Streptomyces pyxinae</name>
    <dbReference type="NCBI Taxonomy" id="2970734"/>
    <lineage>
        <taxon>Bacteria</taxon>
        <taxon>Bacillati</taxon>
        <taxon>Actinomycetota</taxon>
        <taxon>Actinomycetes</taxon>
        <taxon>Kitasatosporales</taxon>
        <taxon>Streptomycetaceae</taxon>
        <taxon>Streptomyces</taxon>
    </lineage>
</organism>
<feature type="transmembrane region" description="Helical" evidence="1">
    <location>
        <begin position="176"/>
        <end position="199"/>
    </location>
</feature>
<evidence type="ECO:0000313" key="3">
    <source>
        <dbReference type="EMBL" id="MCS0636960.1"/>
    </source>
</evidence>
<evidence type="ECO:0000313" key="4">
    <source>
        <dbReference type="Proteomes" id="UP001431313"/>
    </source>
</evidence>
<evidence type="ECO:0000256" key="1">
    <source>
        <dbReference type="SAM" id="Phobius"/>
    </source>
</evidence>
<dbReference type="PANTHER" id="PTHR14969">
    <property type="entry name" value="SPHINGOSINE-1-PHOSPHATE PHOSPHOHYDROLASE"/>
    <property type="match status" value="1"/>
</dbReference>
<feature type="transmembrane region" description="Helical" evidence="1">
    <location>
        <begin position="103"/>
        <end position="122"/>
    </location>
</feature>
<dbReference type="SUPFAM" id="SSF48317">
    <property type="entry name" value="Acid phosphatase/Vanadium-dependent haloperoxidase"/>
    <property type="match status" value="1"/>
</dbReference>
<accession>A0ABT2CI23</accession>
<reference evidence="3" key="1">
    <citation type="submission" date="2022-08" db="EMBL/GenBank/DDBJ databases">
        <authorList>
            <person name="Somphong A."/>
            <person name="Phongsopitanun W."/>
        </authorList>
    </citation>
    <scope>NUCLEOTIDE SEQUENCE</scope>
    <source>
        <strain evidence="3">LP05-1</strain>
    </source>
</reference>
<feature type="transmembrane region" description="Helical" evidence="1">
    <location>
        <begin position="83"/>
        <end position="98"/>
    </location>
</feature>
<comment type="caution">
    <text evidence="3">The sequence shown here is derived from an EMBL/GenBank/DDBJ whole genome shotgun (WGS) entry which is preliminary data.</text>
</comment>
<gene>
    <name evidence="3" type="ORF">NX801_15080</name>
</gene>
<dbReference type="PANTHER" id="PTHR14969:SF13">
    <property type="entry name" value="AT30094P"/>
    <property type="match status" value="1"/>
</dbReference>
<dbReference type="InterPro" id="IPR036938">
    <property type="entry name" value="PAP2/HPO_sf"/>
</dbReference>
<evidence type="ECO:0000259" key="2">
    <source>
        <dbReference type="SMART" id="SM00014"/>
    </source>
</evidence>
<keyword evidence="4" id="KW-1185">Reference proteome</keyword>
<feature type="transmembrane region" description="Helical" evidence="1">
    <location>
        <begin position="205"/>
        <end position="223"/>
    </location>
</feature>
<keyword evidence="1" id="KW-0812">Transmembrane</keyword>
<keyword evidence="1" id="KW-0472">Membrane</keyword>
<feature type="transmembrane region" description="Helical" evidence="1">
    <location>
        <begin position="142"/>
        <end position="164"/>
    </location>
</feature>
<keyword evidence="1" id="KW-1133">Transmembrane helix</keyword>
<dbReference type="CDD" id="cd03392">
    <property type="entry name" value="PAP2_like_2"/>
    <property type="match status" value="1"/>
</dbReference>